<accession>A0A8J6TTK2</accession>
<proteinExistence type="predicted"/>
<feature type="signal peptide" evidence="3">
    <location>
        <begin position="1"/>
        <end position="20"/>
    </location>
</feature>
<dbReference type="EMBL" id="JACVEL010000007">
    <property type="protein sequence ID" value="MBC9812969.1"/>
    <property type="molecule type" value="Genomic_DNA"/>
</dbReference>
<comment type="caution">
    <text evidence="5">The sequence shown here is derived from an EMBL/GenBank/DDBJ whole genome shotgun (WGS) entry which is preliminary data.</text>
</comment>
<dbReference type="PANTHER" id="PTHR15337">
    <property type="entry name" value="ANTERIOR GRADIENT PROTEIN-RELATED"/>
    <property type="match status" value="1"/>
</dbReference>
<evidence type="ECO:0000313" key="6">
    <source>
        <dbReference type="Proteomes" id="UP000652681"/>
    </source>
</evidence>
<reference evidence="5" key="1">
    <citation type="submission" date="2020-09" db="EMBL/GenBank/DDBJ databases">
        <title>Taishania pollutisoli gen. nov., sp. nov., Isolated from Tetrabromobisphenol A-Contaminated Soil.</title>
        <authorList>
            <person name="Chen Q."/>
        </authorList>
    </citation>
    <scope>NUCLEOTIDE SEQUENCE</scope>
    <source>
        <strain evidence="5">CZZ-1</strain>
    </source>
</reference>
<evidence type="ECO:0000256" key="1">
    <source>
        <dbReference type="ARBA" id="ARBA00022729"/>
    </source>
</evidence>
<evidence type="ECO:0000313" key="5">
    <source>
        <dbReference type="EMBL" id="MBC9812969.1"/>
    </source>
</evidence>
<dbReference type="AlphaFoldDB" id="A0A8J6TTK2"/>
<gene>
    <name evidence="5" type="ORF">H9Y05_10870</name>
</gene>
<dbReference type="PANTHER" id="PTHR15337:SF11">
    <property type="entry name" value="THIOREDOXIN DOMAIN-CONTAINING PROTEIN"/>
    <property type="match status" value="1"/>
</dbReference>
<name>A0A8J6TTK2_9FLAO</name>
<sequence length="153" mass="16998">MRKIIGLTVLLGAAITMAFAFPKEKQEAQQSVKQEEVGIKFSSMTYADALKLSASTGKPIFVDCYTVWCGPCKYLAKNTFTNKEVGDFFNSNFINLKIEMEKDAEGPELARLFKVRAYPTLIFVNGKGELIKESLGYVTPEQLLAVAKEAVKK</sequence>
<evidence type="ECO:0000259" key="4">
    <source>
        <dbReference type="PROSITE" id="PS51352"/>
    </source>
</evidence>
<keyword evidence="2" id="KW-0676">Redox-active center</keyword>
<dbReference type="InterPro" id="IPR051099">
    <property type="entry name" value="AGR/TXD"/>
</dbReference>
<evidence type="ECO:0000256" key="3">
    <source>
        <dbReference type="SAM" id="SignalP"/>
    </source>
</evidence>
<keyword evidence="6" id="KW-1185">Reference proteome</keyword>
<dbReference type="RefSeq" id="WP_216714304.1">
    <property type="nucleotide sequence ID" value="NZ_JACVEL010000007.1"/>
</dbReference>
<dbReference type="Gene3D" id="3.40.30.10">
    <property type="entry name" value="Glutaredoxin"/>
    <property type="match status" value="1"/>
</dbReference>
<dbReference type="InterPro" id="IPR013766">
    <property type="entry name" value="Thioredoxin_domain"/>
</dbReference>
<feature type="chain" id="PRO_5035255787" evidence="3">
    <location>
        <begin position="21"/>
        <end position="153"/>
    </location>
</feature>
<protein>
    <submittedName>
        <fullName evidence="5">Thioredoxin family protein</fullName>
    </submittedName>
</protein>
<dbReference type="InterPro" id="IPR017937">
    <property type="entry name" value="Thioredoxin_CS"/>
</dbReference>
<dbReference type="PROSITE" id="PS00194">
    <property type="entry name" value="THIOREDOXIN_1"/>
    <property type="match status" value="1"/>
</dbReference>
<dbReference type="Proteomes" id="UP000652681">
    <property type="component" value="Unassembled WGS sequence"/>
</dbReference>
<organism evidence="5 6">
    <name type="scientific">Taishania pollutisoli</name>
    <dbReference type="NCBI Taxonomy" id="2766479"/>
    <lineage>
        <taxon>Bacteria</taxon>
        <taxon>Pseudomonadati</taxon>
        <taxon>Bacteroidota</taxon>
        <taxon>Flavobacteriia</taxon>
        <taxon>Flavobacteriales</taxon>
        <taxon>Crocinitomicaceae</taxon>
        <taxon>Taishania</taxon>
    </lineage>
</organism>
<dbReference type="Pfam" id="PF13098">
    <property type="entry name" value="Thioredoxin_2"/>
    <property type="match status" value="1"/>
</dbReference>
<dbReference type="SUPFAM" id="SSF52833">
    <property type="entry name" value="Thioredoxin-like"/>
    <property type="match status" value="1"/>
</dbReference>
<dbReference type="InterPro" id="IPR012336">
    <property type="entry name" value="Thioredoxin-like_fold"/>
</dbReference>
<evidence type="ECO:0000256" key="2">
    <source>
        <dbReference type="ARBA" id="ARBA00023284"/>
    </source>
</evidence>
<dbReference type="InterPro" id="IPR036249">
    <property type="entry name" value="Thioredoxin-like_sf"/>
</dbReference>
<keyword evidence="1 3" id="KW-0732">Signal</keyword>
<dbReference type="PROSITE" id="PS51352">
    <property type="entry name" value="THIOREDOXIN_2"/>
    <property type="match status" value="1"/>
</dbReference>
<feature type="domain" description="Thioredoxin" evidence="4">
    <location>
        <begin position="10"/>
        <end position="152"/>
    </location>
</feature>